<reference evidence="1 2" key="2">
    <citation type="journal article" date="2019" name="G3 (Bethesda)">
        <title>Hybrid Assembly of the Genome of the Entomopathogenic Nematode Steinernema carpocapsae Identifies the X-Chromosome.</title>
        <authorList>
            <person name="Serra L."/>
            <person name="Macchietto M."/>
            <person name="Macias-Munoz A."/>
            <person name="McGill C.J."/>
            <person name="Rodriguez I.M."/>
            <person name="Rodriguez B."/>
            <person name="Murad R."/>
            <person name="Mortazavi A."/>
        </authorList>
    </citation>
    <scope>NUCLEOTIDE SEQUENCE [LARGE SCALE GENOMIC DNA]</scope>
    <source>
        <strain evidence="1 2">ALL</strain>
    </source>
</reference>
<proteinExistence type="predicted"/>
<dbReference type="AlphaFoldDB" id="A0A4U5LYX3"/>
<reference evidence="1 2" key="1">
    <citation type="journal article" date="2015" name="Genome Biol.">
        <title>Comparative genomics of Steinernema reveals deeply conserved gene regulatory networks.</title>
        <authorList>
            <person name="Dillman A.R."/>
            <person name="Macchietto M."/>
            <person name="Porter C.F."/>
            <person name="Rogers A."/>
            <person name="Williams B."/>
            <person name="Antoshechkin I."/>
            <person name="Lee M.M."/>
            <person name="Goodwin Z."/>
            <person name="Lu X."/>
            <person name="Lewis E.E."/>
            <person name="Goodrich-Blair H."/>
            <person name="Stock S.P."/>
            <person name="Adams B.J."/>
            <person name="Sternberg P.W."/>
            <person name="Mortazavi A."/>
        </authorList>
    </citation>
    <scope>NUCLEOTIDE SEQUENCE [LARGE SCALE GENOMIC DNA]</scope>
    <source>
        <strain evidence="1 2">ALL</strain>
    </source>
</reference>
<organism evidence="1 2">
    <name type="scientific">Steinernema carpocapsae</name>
    <name type="common">Entomopathogenic nematode</name>
    <dbReference type="NCBI Taxonomy" id="34508"/>
    <lineage>
        <taxon>Eukaryota</taxon>
        <taxon>Metazoa</taxon>
        <taxon>Ecdysozoa</taxon>
        <taxon>Nematoda</taxon>
        <taxon>Chromadorea</taxon>
        <taxon>Rhabditida</taxon>
        <taxon>Tylenchina</taxon>
        <taxon>Panagrolaimomorpha</taxon>
        <taxon>Strongyloidoidea</taxon>
        <taxon>Steinernematidae</taxon>
        <taxon>Steinernema</taxon>
    </lineage>
</organism>
<name>A0A4U5LYX3_STECR</name>
<gene>
    <name evidence="1" type="ORF">L596_028593</name>
</gene>
<sequence>MKPIPSVLGEQNSRQYSLHTPTVLHFKPQDPSQSVSQDPLVLAFQLVVFFQVRALPNVAPRLVALGGCLLVIPSTLCADNAPGVSLSEE</sequence>
<dbReference type="Proteomes" id="UP000298663">
    <property type="component" value="Unassembled WGS sequence"/>
</dbReference>
<comment type="caution">
    <text evidence="1">The sequence shown here is derived from an EMBL/GenBank/DDBJ whole genome shotgun (WGS) entry which is preliminary data.</text>
</comment>
<dbReference type="EMBL" id="AZBU02000011">
    <property type="protein sequence ID" value="TKR61489.1"/>
    <property type="molecule type" value="Genomic_DNA"/>
</dbReference>
<evidence type="ECO:0000313" key="1">
    <source>
        <dbReference type="EMBL" id="TKR61489.1"/>
    </source>
</evidence>
<accession>A0A4U5LYX3</accession>
<keyword evidence="2" id="KW-1185">Reference proteome</keyword>
<protein>
    <submittedName>
        <fullName evidence="1">Uncharacterized protein</fullName>
    </submittedName>
</protein>
<evidence type="ECO:0000313" key="2">
    <source>
        <dbReference type="Proteomes" id="UP000298663"/>
    </source>
</evidence>